<dbReference type="SUPFAM" id="SSF53254">
    <property type="entry name" value="Phosphoglycerate mutase-like"/>
    <property type="match status" value="1"/>
</dbReference>
<reference evidence="2" key="1">
    <citation type="journal article" date="2019" name="Int. J. Syst. Evol. Microbiol.">
        <title>The Global Catalogue of Microorganisms (GCM) 10K type strain sequencing project: providing services to taxonomists for standard genome sequencing and annotation.</title>
        <authorList>
            <consortium name="The Broad Institute Genomics Platform"/>
            <consortium name="The Broad Institute Genome Sequencing Center for Infectious Disease"/>
            <person name="Wu L."/>
            <person name="Ma J."/>
        </authorList>
    </citation>
    <scope>NUCLEOTIDE SEQUENCE [LARGE SCALE GENOMIC DNA]</scope>
    <source>
        <strain evidence="2">CCUG 53519</strain>
    </source>
</reference>
<proteinExistence type="predicted"/>
<keyword evidence="2" id="KW-1185">Reference proteome</keyword>
<organism evidence="1 2">
    <name type="scientific">Paenibacillus provencensis</name>
    <dbReference type="NCBI Taxonomy" id="441151"/>
    <lineage>
        <taxon>Bacteria</taxon>
        <taxon>Bacillati</taxon>
        <taxon>Bacillota</taxon>
        <taxon>Bacilli</taxon>
        <taxon>Bacillales</taxon>
        <taxon>Paenibacillaceae</taxon>
        <taxon>Paenibacillus</taxon>
    </lineage>
</organism>
<name>A0ABW3PSA1_9BACL</name>
<evidence type="ECO:0000313" key="1">
    <source>
        <dbReference type="EMBL" id="MFD1128380.1"/>
    </source>
</evidence>
<dbReference type="SMART" id="SM00855">
    <property type="entry name" value="PGAM"/>
    <property type="match status" value="1"/>
</dbReference>
<dbReference type="RefSeq" id="WP_251583366.1">
    <property type="nucleotide sequence ID" value="NZ_JBHTKX010000001.1"/>
</dbReference>
<dbReference type="PANTHER" id="PTHR48100">
    <property type="entry name" value="BROAD-SPECIFICITY PHOSPHATASE YOR283W-RELATED"/>
    <property type="match status" value="1"/>
</dbReference>
<dbReference type="Pfam" id="PF00300">
    <property type="entry name" value="His_Phos_1"/>
    <property type="match status" value="1"/>
</dbReference>
<dbReference type="PANTHER" id="PTHR48100:SF59">
    <property type="entry name" value="ADENOSYLCOBALAMIN_ALPHA-RIBAZOLE PHOSPHATASE"/>
    <property type="match status" value="1"/>
</dbReference>
<dbReference type="EMBL" id="JBHTKX010000001">
    <property type="protein sequence ID" value="MFD1128380.1"/>
    <property type="molecule type" value="Genomic_DNA"/>
</dbReference>
<gene>
    <name evidence="1" type="ORF">ACFQ3J_09365</name>
</gene>
<protein>
    <submittedName>
        <fullName evidence="1">Histidine phosphatase family protein</fullName>
    </submittedName>
</protein>
<dbReference type="InterPro" id="IPR029033">
    <property type="entry name" value="His_PPase_superfam"/>
</dbReference>
<dbReference type="InterPro" id="IPR050275">
    <property type="entry name" value="PGM_Phosphatase"/>
</dbReference>
<comment type="caution">
    <text evidence="1">The sequence shown here is derived from an EMBL/GenBank/DDBJ whole genome shotgun (WGS) entry which is preliminary data.</text>
</comment>
<dbReference type="Proteomes" id="UP001597169">
    <property type="component" value="Unassembled WGS sequence"/>
</dbReference>
<dbReference type="Gene3D" id="3.40.50.1240">
    <property type="entry name" value="Phosphoglycerate mutase-like"/>
    <property type="match status" value="1"/>
</dbReference>
<evidence type="ECO:0000313" key="2">
    <source>
        <dbReference type="Proteomes" id="UP001597169"/>
    </source>
</evidence>
<accession>A0ABW3PSA1</accession>
<sequence length="202" mass="23121">MTAGRTRLYMVRHAESPFIYGEERTRGLSDKGAAHAQELAEIFASIPVNLVISSPYTRAVDTVKPTAKSKGLEVALHEELKERRIEGLDYRAEWEVLERAIQTSFEDLDYALEGGESTRQTQQRAIPIIEQILEEYSEKSIVLGTHGNIMVAIMNYYDSQYGYEFWAGTSKPDIYLLEFEGNRLVQVERLWGISWVRQNKAL</sequence>
<dbReference type="CDD" id="cd07067">
    <property type="entry name" value="HP_PGM_like"/>
    <property type="match status" value="1"/>
</dbReference>
<dbReference type="InterPro" id="IPR013078">
    <property type="entry name" value="His_Pase_superF_clade-1"/>
</dbReference>